<reference evidence="1 2" key="1">
    <citation type="submission" date="2016-01" db="EMBL/GenBank/DDBJ databases">
        <authorList>
            <person name="Mitreva M."/>
            <person name="Pepin K.H."/>
            <person name="Mihindukulasuriya K.A."/>
            <person name="Fulton R."/>
            <person name="Fronick C."/>
            <person name="O'Laughlin M."/>
            <person name="Miner T."/>
            <person name="Herter B."/>
            <person name="Rosa B.A."/>
            <person name="Cordes M."/>
            <person name="Tomlinson C."/>
            <person name="Wollam A."/>
            <person name="Palsikar V.B."/>
            <person name="Mardis E.R."/>
            <person name="Wilson R.K."/>
        </authorList>
    </citation>
    <scope>NUCLEOTIDE SEQUENCE [LARGE SCALE GENOMIC DNA]</scope>
    <source>
        <strain evidence="1 2">KA00071</strain>
    </source>
</reference>
<dbReference type="SUPFAM" id="SSF52980">
    <property type="entry name" value="Restriction endonuclease-like"/>
    <property type="match status" value="1"/>
</dbReference>
<evidence type="ECO:0008006" key="3">
    <source>
        <dbReference type="Google" id="ProtNLM"/>
    </source>
</evidence>
<organism evidence="1 2">
    <name type="scientific">Gemelliphila asaccharolytica</name>
    <dbReference type="NCBI Taxonomy" id="502393"/>
    <lineage>
        <taxon>Bacteria</taxon>
        <taxon>Bacillati</taxon>
        <taxon>Bacillota</taxon>
        <taxon>Bacilli</taxon>
        <taxon>Bacillales</taxon>
        <taxon>Gemellaceae</taxon>
        <taxon>Gemelliphila</taxon>
    </lineage>
</organism>
<name>A0ABR5TKW1_9BACL</name>
<protein>
    <recommendedName>
        <fullName evidence="3">NERD domain-containing protein</fullName>
    </recommendedName>
</protein>
<dbReference type="InterPro" id="IPR011856">
    <property type="entry name" value="tRNA_endonuc-like_dom_sf"/>
</dbReference>
<evidence type="ECO:0000313" key="1">
    <source>
        <dbReference type="EMBL" id="KXB57006.1"/>
    </source>
</evidence>
<dbReference type="InterPro" id="IPR011335">
    <property type="entry name" value="Restrct_endonuc-II-like"/>
</dbReference>
<gene>
    <name evidence="1" type="ORF">HMPREF1871_00915</name>
</gene>
<accession>A0ABR5TKW1</accession>
<dbReference type="Gene3D" id="3.40.1350.10">
    <property type="match status" value="1"/>
</dbReference>
<evidence type="ECO:0000313" key="2">
    <source>
        <dbReference type="Proteomes" id="UP000070467"/>
    </source>
</evidence>
<sequence length="626" mass="75068">MKIDKRWQNNRRYHMSKKYNDVRINSIERNMKNNPLDYLDYINKNKNEEEILKVLKYSGFFVTDRNETLFSDDTKRILKNWVEDNLSDNSYKKFKRLSYEGDKLNKKRNQIKKDILKLGQMNCSYLNWVERFNDEISINLDELSKTSSESKRQQYLVSSENIILGFGTLLRDGFINDMSTYYQNTDDTVVNDIIVLIQLFNLVNDIIGNWMFGDVEVNTRLFNKLYIRENHGIITDRIFSFLEYYNLNNAKNLKDFDNENDIIKYSNSFREKLKEFFYSEDLTEEYLDIKLERWVSIYTYFYKLAINEKNVLKIEIEKLKNDLLQNKFSEAEIKVIFKHLVFGQSKNDLFSSFLIEYNNFILLLPSLIKMIEPLKSVMVLFTNNNEISKKGSKYEENIHNLLLRYNLSAIKNVKTSSNGESYELDILLYIDDTLFVIECKTQFQHDNVRGYCRNIQELDYYIDKFKRNLKYFTKDENGKKSINSRLKAINCNIDNVNVVPILLTNISYSFVEREGIYILNDTKLYNFITANQPVIHCINPMNKKYFLIGMLSPELFRNKKANTFIDFLRKNNNYEISSYSAIEEFFLEEQILRRYKLYITRQYFNEDKFYRIIKEYCRQKSNSLLE</sequence>
<keyword evidence="2" id="KW-1185">Reference proteome</keyword>
<dbReference type="EMBL" id="LSDB01000052">
    <property type="protein sequence ID" value="KXB57006.1"/>
    <property type="molecule type" value="Genomic_DNA"/>
</dbReference>
<dbReference type="Proteomes" id="UP000070467">
    <property type="component" value="Unassembled WGS sequence"/>
</dbReference>
<comment type="caution">
    <text evidence="1">The sequence shown here is derived from an EMBL/GenBank/DDBJ whole genome shotgun (WGS) entry which is preliminary data.</text>
</comment>
<proteinExistence type="predicted"/>